<evidence type="ECO:0008006" key="3">
    <source>
        <dbReference type="Google" id="ProtNLM"/>
    </source>
</evidence>
<reference evidence="1" key="1">
    <citation type="journal article" date="2021" name="Front. Microbiol.">
        <title>Comprehensive Comparative Genomics and Phenotyping of Methylobacterium Species.</title>
        <authorList>
            <person name="Alessa O."/>
            <person name="Ogura Y."/>
            <person name="Fujitani Y."/>
            <person name="Takami H."/>
            <person name="Hayashi T."/>
            <person name="Sahin N."/>
            <person name="Tani A."/>
        </authorList>
    </citation>
    <scope>NUCLEOTIDE SEQUENCE</scope>
    <source>
        <strain evidence="1">DSM 19015</strain>
    </source>
</reference>
<accession>A0ABQ4RYY7</accession>
<comment type="caution">
    <text evidence="1">The sequence shown here is derived from an EMBL/GenBank/DDBJ whole genome shotgun (WGS) entry which is preliminary data.</text>
</comment>
<proteinExistence type="predicted"/>
<protein>
    <recommendedName>
        <fullName evidence="3">HEPN domain-containing protein</fullName>
    </recommendedName>
</protein>
<dbReference type="Proteomes" id="UP001055125">
    <property type="component" value="Unassembled WGS sequence"/>
</dbReference>
<dbReference type="Gene3D" id="1.20.120.330">
    <property type="entry name" value="Nucleotidyltransferases domain 2"/>
    <property type="match status" value="1"/>
</dbReference>
<dbReference type="EMBL" id="BPQP01000028">
    <property type="protein sequence ID" value="GJD94740.1"/>
    <property type="molecule type" value="Genomic_DNA"/>
</dbReference>
<reference evidence="1" key="2">
    <citation type="submission" date="2021-08" db="EMBL/GenBank/DDBJ databases">
        <authorList>
            <person name="Tani A."/>
            <person name="Ola A."/>
            <person name="Ogura Y."/>
            <person name="Katsura K."/>
            <person name="Hayashi T."/>
        </authorList>
    </citation>
    <scope>NUCLEOTIDE SEQUENCE</scope>
    <source>
        <strain evidence="1">DSM 19015</strain>
    </source>
</reference>
<gene>
    <name evidence="1" type="ORF">OCOJLMKI_1944</name>
</gene>
<name>A0ABQ4RYY7_9HYPH</name>
<keyword evidence="2" id="KW-1185">Reference proteome</keyword>
<organism evidence="1 2">
    <name type="scientific">Methylobacterium iners</name>
    <dbReference type="NCBI Taxonomy" id="418707"/>
    <lineage>
        <taxon>Bacteria</taxon>
        <taxon>Pseudomonadati</taxon>
        <taxon>Pseudomonadota</taxon>
        <taxon>Alphaproteobacteria</taxon>
        <taxon>Hyphomicrobiales</taxon>
        <taxon>Methylobacteriaceae</taxon>
        <taxon>Methylobacterium</taxon>
    </lineage>
</organism>
<evidence type="ECO:0000313" key="1">
    <source>
        <dbReference type="EMBL" id="GJD94740.1"/>
    </source>
</evidence>
<sequence length="157" mass="17593">MGTHVGRLLDLADALIDQHPRSSAVKRRAVSTAYYAAFHALMRTYADALLPDQGRDTAEYERVYRALDHGSMKNAFQATGSPLRQSKHLSRIGELIVPLQSARMQADYAPPRINFYEADQARDFVAQAREIVSRLDALPAEAKLTLAVHLIFKDRSK</sequence>
<dbReference type="RefSeq" id="WP_238243905.1">
    <property type="nucleotide sequence ID" value="NZ_BPQP01000028.1"/>
</dbReference>
<evidence type="ECO:0000313" key="2">
    <source>
        <dbReference type="Proteomes" id="UP001055125"/>
    </source>
</evidence>